<reference evidence="2" key="1">
    <citation type="submission" date="2016-06" db="UniProtKB">
        <authorList>
            <consortium name="WormBaseParasite"/>
        </authorList>
    </citation>
    <scope>IDENTIFICATION</scope>
</reference>
<proteinExistence type="predicted"/>
<feature type="region of interest" description="Disordered" evidence="1">
    <location>
        <begin position="1"/>
        <end position="33"/>
    </location>
</feature>
<organism evidence="2">
    <name type="scientific">Schistosoma curassoni</name>
    <dbReference type="NCBI Taxonomy" id="6186"/>
    <lineage>
        <taxon>Eukaryota</taxon>
        <taxon>Metazoa</taxon>
        <taxon>Spiralia</taxon>
        <taxon>Lophotrochozoa</taxon>
        <taxon>Platyhelminthes</taxon>
        <taxon>Trematoda</taxon>
        <taxon>Digenea</taxon>
        <taxon>Strigeidida</taxon>
        <taxon>Schistosomatoidea</taxon>
        <taxon>Schistosomatidae</taxon>
        <taxon>Schistosoma</taxon>
    </lineage>
</organism>
<dbReference type="AlphaFoldDB" id="A0A183KDC6"/>
<evidence type="ECO:0000256" key="1">
    <source>
        <dbReference type="SAM" id="MobiDB-lite"/>
    </source>
</evidence>
<dbReference type="WBParaSite" id="SCUD_0001302101-mRNA-1">
    <property type="protein sequence ID" value="SCUD_0001302101-mRNA-1"/>
    <property type="gene ID" value="SCUD_0001302101"/>
</dbReference>
<evidence type="ECO:0000313" key="2">
    <source>
        <dbReference type="WBParaSite" id="SCUD_0001302101-mRNA-1"/>
    </source>
</evidence>
<name>A0A183KDC6_9TREM</name>
<protein>
    <submittedName>
        <fullName evidence="2">50S ribosomal protein L2</fullName>
    </submittedName>
</protein>
<accession>A0A183KDC6</accession>
<sequence>MIQPRNYHGDIVNQRETKRASQSLRFKNRGTDG</sequence>